<evidence type="ECO:0000313" key="3">
    <source>
        <dbReference type="Proteomes" id="UP000051295"/>
    </source>
</evidence>
<evidence type="ECO:0000313" key="2">
    <source>
        <dbReference type="EMBL" id="KRS11615.1"/>
    </source>
</evidence>
<dbReference type="Proteomes" id="UP000051295">
    <property type="component" value="Unassembled WGS sequence"/>
</dbReference>
<dbReference type="EMBL" id="LAXJ01000018">
    <property type="protein sequence ID" value="KRS11615.1"/>
    <property type="molecule type" value="Genomic_DNA"/>
</dbReference>
<dbReference type="RefSeq" id="WP_057794802.1">
    <property type="nucleotide sequence ID" value="NZ_LAXJ01000018.1"/>
</dbReference>
<sequence>MSDHDEVLAVMQASTGRRVLGVGCLVLLGALLIWIGLTRSFDALAWQLFLVLLGAVAVWMGDAMRRATAQKIELTRAAVRSGDGEVIVAISDIETMDRGLFAFKPSNGFLIKAKTKAPARWRPGLWWRIGRRIGLGGVTPGHQSKMMAEMIAALIADRA</sequence>
<dbReference type="OrthoDB" id="7862519at2"/>
<accession>A0A0T5NSL4</accession>
<keyword evidence="1" id="KW-0472">Membrane</keyword>
<dbReference type="AlphaFoldDB" id="A0A0T5NSL4"/>
<protein>
    <submittedName>
        <fullName evidence="2">Uncharacterized protein</fullName>
    </submittedName>
</protein>
<evidence type="ECO:0000256" key="1">
    <source>
        <dbReference type="SAM" id="Phobius"/>
    </source>
</evidence>
<gene>
    <name evidence="2" type="ORF">XM53_15160</name>
</gene>
<reference evidence="2 3" key="1">
    <citation type="submission" date="2015-04" db="EMBL/GenBank/DDBJ databases">
        <title>The draft genome sequence of Roseovarius sp.R12b.</title>
        <authorList>
            <person name="Li G."/>
            <person name="Lai Q."/>
            <person name="Shao Z."/>
            <person name="Yan P."/>
        </authorList>
    </citation>
    <scope>NUCLEOTIDE SEQUENCE [LARGE SCALE GENOMIC DNA]</scope>
    <source>
        <strain evidence="2 3">R12B</strain>
    </source>
</reference>
<name>A0A0T5NSL4_9RHOB</name>
<organism evidence="2 3">
    <name type="scientific">Roseovarius atlanticus</name>
    <dbReference type="NCBI Taxonomy" id="1641875"/>
    <lineage>
        <taxon>Bacteria</taxon>
        <taxon>Pseudomonadati</taxon>
        <taxon>Pseudomonadota</taxon>
        <taxon>Alphaproteobacteria</taxon>
        <taxon>Rhodobacterales</taxon>
        <taxon>Roseobacteraceae</taxon>
        <taxon>Roseovarius</taxon>
    </lineage>
</organism>
<dbReference type="STRING" id="1641875.XM53_15160"/>
<feature type="transmembrane region" description="Helical" evidence="1">
    <location>
        <begin position="43"/>
        <end position="61"/>
    </location>
</feature>
<keyword evidence="3" id="KW-1185">Reference proteome</keyword>
<feature type="transmembrane region" description="Helical" evidence="1">
    <location>
        <begin position="19"/>
        <end position="37"/>
    </location>
</feature>
<keyword evidence="1" id="KW-1133">Transmembrane helix</keyword>
<comment type="caution">
    <text evidence="2">The sequence shown here is derived from an EMBL/GenBank/DDBJ whole genome shotgun (WGS) entry which is preliminary data.</text>
</comment>
<keyword evidence="1" id="KW-0812">Transmembrane</keyword>
<proteinExistence type="predicted"/>
<dbReference type="PATRIC" id="fig|1641875.4.peg.842"/>